<evidence type="ECO:0000313" key="3">
    <source>
        <dbReference type="EMBL" id="KAG0321348.1"/>
    </source>
</evidence>
<sequence>MVRLLILAACVAVAVADVNFNVVGLREANADEFGVMINGKITKLQTSKQAYPLWTAKVAGINAPLQYQYVRLGKGGKVNKESKPRKLPVGAVHTPNDFFDRPDTIHNLPALPQVFENKLQQNSPFFREGYIGNLFLEGDPKAWKYIHSGGDKWWEPKPIKVKVHYIGANNNIKISNVKLELSGGQTRSYSKLPYKFHFPKEHTLLDIGVLKLRSAETDPTMLREKLYTDVLNTIGVPAPQAAYVRLFFNQKPVGLYVAQEVMKKHWLTTVLHPKNNGTGKTGSLWKMDADDGKQANLVWKGPTDKSYPYDHIYKPLLPGSNPKNDPMRDLIKFMADIKHFDPKNEKDAVGYWAKRLDLDVFLKAMAMEYLAGFWDGYWSAGSNYQLYNNPATGLWTWLPIDYDDTFGSSFSSDLDSYRKFPVKHESVLVQKLILQSPQIRSRFEGILKDTVSYVFKPQALMPRITAYTNMILDDVEWDRSLPRLNKGESEGFTVQALTKGVAEGEKGEWGLKKWIVKRTAVVEKDLKFKVLPGTPSKVEPHVMTNLQSAYGIAVKDNTIPAPKDNTILAPKDKTIPAAKDETIPASKDDGNRDTVAKGDDTVGGGGRKGETSMQKDSTSAFNTGRQADKTMNSAMSLRSDWMTFIAALALIALAV</sequence>
<dbReference type="PANTHER" id="PTHR40050:SF1">
    <property type="entry name" value="INNER SPORE COAT PROTEIN H"/>
    <property type="match status" value="1"/>
</dbReference>
<evidence type="ECO:0008006" key="5">
    <source>
        <dbReference type="Google" id="ProtNLM"/>
    </source>
</evidence>
<proteinExistence type="predicted"/>
<dbReference type="EMBL" id="JAAAIN010000067">
    <property type="protein sequence ID" value="KAG0321348.1"/>
    <property type="molecule type" value="Genomic_DNA"/>
</dbReference>
<keyword evidence="2" id="KW-0732">Signal</keyword>
<name>A0A9P6RLJ6_9FUNG</name>
<dbReference type="PANTHER" id="PTHR40050">
    <property type="entry name" value="INNER SPORE COAT PROTEIN H"/>
    <property type="match status" value="1"/>
</dbReference>
<evidence type="ECO:0000313" key="4">
    <source>
        <dbReference type="Proteomes" id="UP000823405"/>
    </source>
</evidence>
<feature type="compositionally biased region" description="Polar residues" evidence="1">
    <location>
        <begin position="611"/>
        <end position="624"/>
    </location>
</feature>
<dbReference type="Pfam" id="PF08757">
    <property type="entry name" value="CotH"/>
    <property type="match status" value="1"/>
</dbReference>
<comment type="caution">
    <text evidence="3">The sequence shown here is derived from an EMBL/GenBank/DDBJ whole genome shotgun (WGS) entry which is preliminary data.</text>
</comment>
<feature type="signal peptide" evidence="2">
    <location>
        <begin position="1"/>
        <end position="16"/>
    </location>
</feature>
<feature type="compositionally biased region" description="Basic and acidic residues" evidence="1">
    <location>
        <begin position="579"/>
        <end position="600"/>
    </location>
</feature>
<evidence type="ECO:0000256" key="1">
    <source>
        <dbReference type="SAM" id="MobiDB-lite"/>
    </source>
</evidence>
<gene>
    <name evidence="3" type="ORF">BGZ97_011585</name>
</gene>
<feature type="region of interest" description="Disordered" evidence="1">
    <location>
        <begin position="579"/>
        <end position="624"/>
    </location>
</feature>
<accession>A0A9P6RLJ6</accession>
<reference evidence="3" key="1">
    <citation type="journal article" date="2020" name="Fungal Divers.">
        <title>Resolving the Mortierellaceae phylogeny through synthesis of multi-gene phylogenetics and phylogenomics.</title>
        <authorList>
            <person name="Vandepol N."/>
            <person name="Liber J."/>
            <person name="Desiro A."/>
            <person name="Na H."/>
            <person name="Kennedy M."/>
            <person name="Barry K."/>
            <person name="Grigoriev I.V."/>
            <person name="Miller A.N."/>
            <person name="O'Donnell K."/>
            <person name="Stajich J.E."/>
            <person name="Bonito G."/>
        </authorList>
    </citation>
    <scope>NUCLEOTIDE SEQUENCE</scope>
    <source>
        <strain evidence="3">NVP60</strain>
    </source>
</reference>
<dbReference type="AlphaFoldDB" id="A0A9P6RLJ6"/>
<keyword evidence="4" id="KW-1185">Reference proteome</keyword>
<dbReference type="InterPro" id="IPR014867">
    <property type="entry name" value="Spore_coat_CotH_CotH2/3/7"/>
</dbReference>
<organism evidence="3 4">
    <name type="scientific">Linnemannia gamsii</name>
    <dbReference type="NCBI Taxonomy" id="64522"/>
    <lineage>
        <taxon>Eukaryota</taxon>
        <taxon>Fungi</taxon>
        <taxon>Fungi incertae sedis</taxon>
        <taxon>Mucoromycota</taxon>
        <taxon>Mortierellomycotina</taxon>
        <taxon>Mortierellomycetes</taxon>
        <taxon>Mortierellales</taxon>
        <taxon>Mortierellaceae</taxon>
        <taxon>Linnemannia</taxon>
    </lineage>
</organism>
<feature type="chain" id="PRO_5040144079" description="Coth-domain-containing protein" evidence="2">
    <location>
        <begin position="17"/>
        <end position="655"/>
    </location>
</feature>
<evidence type="ECO:0000256" key="2">
    <source>
        <dbReference type="SAM" id="SignalP"/>
    </source>
</evidence>
<protein>
    <recommendedName>
        <fullName evidence="5">Coth-domain-containing protein</fullName>
    </recommendedName>
</protein>
<dbReference type="Proteomes" id="UP000823405">
    <property type="component" value="Unassembled WGS sequence"/>
</dbReference>
<dbReference type="OrthoDB" id="10267127at2759"/>